<evidence type="ECO:0000313" key="2">
    <source>
        <dbReference type="EMBL" id="KAG0285078.1"/>
    </source>
</evidence>
<proteinExistence type="predicted"/>
<accession>A0ABQ7JUP2</accession>
<feature type="chain" id="PRO_5047440443" description="Coth-domain-containing protein" evidence="1">
    <location>
        <begin position="19"/>
        <end position="536"/>
    </location>
</feature>
<evidence type="ECO:0008006" key="4">
    <source>
        <dbReference type="Google" id="ProtNLM"/>
    </source>
</evidence>
<dbReference type="PANTHER" id="PTHR40050:SF1">
    <property type="entry name" value="INNER SPORE COAT PROTEIN H"/>
    <property type="match status" value="1"/>
</dbReference>
<name>A0ABQ7JUP2_9FUNG</name>
<organism evidence="2 3">
    <name type="scientific">Linnemannia gamsii</name>
    <dbReference type="NCBI Taxonomy" id="64522"/>
    <lineage>
        <taxon>Eukaryota</taxon>
        <taxon>Fungi</taxon>
        <taxon>Fungi incertae sedis</taxon>
        <taxon>Mucoromycota</taxon>
        <taxon>Mortierellomycotina</taxon>
        <taxon>Mortierellomycetes</taxon>
        <taxon>Mortierellales</taxon>
        <taxon>Mortierellaceae</taxon>
        <taxon>Linnemannia</taxon>
    </lineage>
</organism>
<gene>
    <name evidence="2" type="ORF">BGZ96_010641</name>
</gene>
<keyword evidence="1" id="KW-0732">Signal</keyword>
<sequence>MYITLIMSLLALSSSVFADMIYNVIAFPDASTNWYAVEINKKLYPLLTTEATFPLWSAKVAGVSALSSYRYVHLNSNNDIIAREKFLRHFANKDTTATPNEFFDRQATITTVSAIKQVYKNIRPKPSKAFDSSQIATIHLTAEPTMFDDMINNPLDKKRKAIKVGFKFINADTVYSVSKAKLSVSGNSSRKFKKVSLRIKFNDDKGETFFDRPIIKLRAEATDPTMMREKLYLDILDSVGVATYQGSYVRVYVNGQPHGFYLMVEDIEEPFLMNTIHHGTMKDKKALGSLYQMGLRDATMLYKGSSTVHYSPRVYANKIRGPKDKHMQQWISFMKDLQDWNPAAPGGVAYWSQRLDLDGYLRSMALEYLAGAWDASWWRGHNFFMYYNPQRKVWQFIPTDFDHTFNNGNRPDVHETYKRFGESHLRHKSTAHPLITKLIYKNKDINKLFETILFTITQDVFNSKVLDAHIDTYERQIEQDVAWDYSIDRSKLPGRKIHWTIAFFHKSVKGHTGNIIRGLKPWISIRAKSVPAQIGN</sequence>
<evidence type="ECO:0000256" key="1">
    <source>
        <dbReference type="SAM" id="SignalP"/>
    </source>
</evidence>
<feature type="signal peptide" evidence="1">
    <location>
        <begin position="1"/>
        <end position="18"/>
    </location>
</feature>
<dbReference type="Proteomes" id="UP001194696">
    <property type="component" value="Unassembled WGS sequence"/>
</dbReference>
<comment type="caution">
    <text evidence="2">The sequence shown here is derived from an EMBL/GenBank/DDBJ whole genome shotgun (WGS) entry which is preliminary data.</text>
</comment>
<protein>
    <recommendedName>
        <fullName evidence="4">Coth-domain-containing protein</fullName>
    </recommendedName>
</protein>
<dbReference type="InterPro" id="IPR014867">
    <property type="entry name" value="Spore_coat_CotH_CotH2/3/7"/>
</dbReference>
<dbReference type="EMBL" id="JAAAIM010000702">
    <property type="protein sequence ID" value="KAG0285078.1"/>
    <property type="molecule type" value="Genomic_DNA"/>
</dbReference>
<dbReference type="Pfam" id="PF08757">
    <property type="entry name" value="CotH"/>
    <property type="match status" value="1"/>
</dbReference>
<keyword evidence="3" id="KW-1185">Reference proteome</keyword>
<evidence type="ECO:0000313" key="3">
    <source>
        <dbReference type="Proteomes" id="UP001194696"/>
    </source>
</evidence>
<dbReference type="PANTHER" id="PTHR40050">
    <property type="entry name" value="INNER SPORE COAT PROTEIN H"/>
    <property type="match status" value="1"/>
</dbReference>
<reference evidence="2 3" key="1">
    <citation type="journal article" date="2020" name="Fungal Divers.">
        <title>Resolving the Mortierellaceae phylogeny through synthesis of multi-gene phylogenetics and phylogenomics.</title>
        <authorList>
            <person name="Vandepol N."/>
            <person name="Liber J."/>
            <person name="Desiro A."/>
            <person name="Na H."/>
            <person name="Kennedy M."/>
            <person name="Barry K."/>
            <person name="Grigoriev I.V."/>
            <person name="Miller A.N."/>
            <person name="O'Donnell K."/>
            <person name="Stajich J.E."/>
            <person name="Bonito G."/>
        </authorList>
    </citation>
    <scope>NUCLEOTIDE SEQUENCE [LARGE SCALE GENOMIC DNA]</scope>
    <source>
        <strain evidence="2 3">AD045</strain>
    </source>
</reference>